<evidence type="ECO:0000256" key="3">
    <source>
        <dbReference type="SAM" id="MobiDB-lite"/>
    </source>
</evidence>
<feature type="compositionally biased region" description="Basic and acidic residues" evidence="3">
    <location>
        <begin position="245"/>
        <end position="259"/>
    </location>
</feature>
<feature type="region of interest" description="Disordered" evidence="3">
    <location>
        <begin position="236"/>
        <end position="269"/>
    </location>
</feature>
<comment type="subcellular location">
    <subcellularLocation>
        <location evidence="1">Virion</location>
    </subcellularLocation>
</comment>
<proteinExistence type="predicted"/>
<dbReference type="GO" id="GO:0098015">
    <property type="term" value="C:virus tail"/>
    <property type="evidence" value="ECO:0007669"/>
    <property type="project" value="UniProtKB-KW"/>
</dbReference>
<accession>A0A8S5TLY4</accession>
<evidence type="ECO:0000313" key="5">
    <source>
        <dbReference type="EMBL" id="DAF64059.1"/>
    </source>
</evidence>
<dbReference type="Pfam" id="PF13884">
    <property type="entry name" value="Peptidase_S74"/>
    <property type="match status" value="1"/>
</dbReference>
<keyword evidence="2" id="KW-0946">Virion</keyword>
<protein>
    <submittedName>
        <fullName evidence="5">Endosialidase chaperone</fullName>
    </submittedName>
</protein>
<organism evidence="5">
    <name type="scientific">Podoviridae sp. ctS6V7</name>
    <dbReference type="NCBI Taxonomy" id="2827735"/>
    <lineage>
        <taxon>Viruses</taxon>
        <taxon>Duplodnaviria</taxon>
        <taxon>Heunggongvirae</taxon>
        <taxon>Uroviricota</taxon>
        <taxon>Caudoviricetes</taxon>
    </lineage>
</organism>
<feature type="domain" description="Peptidase S74" evidence="4">
    <location>
        <begin position="293"/>
        <end position="374"/>
    </location>
</feature>
<evidence type="ECO:0000259" key="4">
    <source>
        <dbReference type="PROSITE" id="PS51688"/>
    </source>
</evidence>
<reference evidence="5" key="1">
    <citation type="journal article" date="2021" name="Proc. Natl. Acad. Sci. U.S.A.">
        <title>A Catalog of Tens of Thousands of Viruses from Human Metagenomes Reveals Hidden Associations with Chronic Diseases.</title>
        <authorList>
            <person name="Tisza M.J."/>
            <person name="Buck C.B."/>
        </authorList>
    </citation>
    <scope>NUCLEOTIDE SEQUENCE</scope>
    <source>
        <strain evidence="5">CtS6V7</strain>
    </source>
</reference>
<dbReference type="InterPro" id="IPR030392">
    <property type="entry name" value="S74_ICA"/>
</dbReference>
<dbReference type="EMBL" id="BK032849">
    <property type="protein sequence ID" value="DAF64059.1"/>
    <property type="molecule type" value="Genomic_DNA"/>
</dbReference>
<evidence type="ECO:0000256" key="1">
    <source>
        <dbReference type="ARBA" id="ARBA00004328"/>
    </source>
</evidence>
<keyword evidence="2" id="KW-1227">Viral tail protein</keyword>
<name>A0A8S5TLY4_9CAUD</name>
<dbReference type="PROSITE" id="PS51688">
    <property type="entry name" value="ICA"/>
    <property type="match status" value="1"/>
</dbReference>
<sequence>MLYKAESPNSIKNTRDVEGHITRINRAVQNVFSSLDPEDNFSAEELQRYQETKHFASMLEVRGNGLRTVYTDLVNKSKTAYEQQMEQIRLALSMGDITNTITFSKEAISIEGERLDISTQNFVLTDTQAVAKGEIHAKGGEIAGWRIKTTGNHTSWAGGSNSKIEARSIVADYGEGRTINAYGNVNINATFKGNFEDINVSGAKFLGGFSCSAMESSKRLTCGSMRIYTTQRAYGETIPKAPTRPSKDELNADNDEKYPNRYNTNDNPEGGLVVSGNIQCQKVRSSTANSTWSDIRLKEDIRGIETEESSLLLRNISPKSFTFKGSGNRSTGFIAQEVDKRFTKEMQGGILALDVDSITCCLDKILHNMGERYG</sequence>
<evidence type="ECO:0000256" key="2">
    <source>
        <dbReference type="ARBA" id="ARBA00022732"/>
    </source>
</evidence>